<evidence type="ECO:0000256" key="1">
    <source>
        <dbReference type="SAM" id="Phobius"/>
    </source>
</evidence>
<dbReference type="PATRIC" id="fig|301375.6.peg.1389"/>
<protein>
    <recommendedName>
        <fullName evidence="6">Transporter suffix domain-containing protein</fullName>
    </recommendedName>
</protein>
<feature type="transmembrane region" description="Helical" evidence="1">
    <location>
        <begin position="49"/>
        <end position="67"/>
    </location>
</feature>
<evidence type="ECO:0008006" key="6">
    <source>
        <dbReference type="Google" id="ProtNLM"/>
    </source>
</evidence>
<proteinExistence type="predicted"/>
<keyword evidence="1" id="KW-0812">Transmembrane</keyword>
<keyword evidence="1" id="KW-1133">Transmembrane helix</keyword>
<accession>A0A117MBL2</accession>
<dbReference type="EMBL" id="LGFT01000068">
    <property type="protein sequence ID" value="KUK43494.1"/>
    <property type="molecule type" value="Genomic_DNA"/>
</dbReference>
<keyword evidence="1" id="KW-0472">Membrane</keyword>
<comment type="caution">
    <text evidence="3">The sequence shown here is derived from an EMBL/GenBank/DDBJ whole genome shotgun (WGS) entry which is preliminary data.</text>
</comment>
<evidence type="ECO:0000313" key="2">
    <source>
        <dbReference type="EMBL" id="KUK43494.1"/>
    </source>
</evidence>
<dbReference type="AlphaFoldDB" id="A0A117MBL2"/>
<dbReference type="InterPro" id="IPR047961">
    <property type="entry name" value="Transp_suffix-like"/>
</dbReference>
<evidence type="ECO:0000313" key="3">
    <source>
        <dbReference type="EMBL" id="KUK95077.1"/>
    </source>
</evidence>
<reference evidence="3" key="1">
    <citation type="journal article" date="2015" name="MBio">
        <title>Genome-resolved metagenomic analysis reveals roles for candidate phyla and other microbial community members in biogeochemical transformations in oil reservoirs.</title>
        <authorList>
            <person name="Hu P."/>
            <person name="Tom L."/>
            <person name="Singh A."/>
            <person name="Thomas B.C."/>
            <person name="Baker B.J."/>
            <person name="Piceno Y.M."/>
            <person name="Andersen G.L."/>
            <person name="Banfield J.F."/>
        </authorList>
    </citation>
    <scope>NUCLEOTIDE SEQUENCE [LARGE SCALE GENOMIC DNA]</scope>
    <source>
        <strain evidence="3">56_747</strain>
    </source>
</reference>
<gene>
    <name evidence="2" type="ORF">XD72_2117</name>
    <name evidence="3" type="ORF">XE07_1941</name>
</gene>
<reference evidence="4 5" key="2">
    <citation type="journal article" date="2015" name="MBio">
        <title>Genome-Resolved Metagenomic Analysis Reveals Roles for Candidate Phyla and Other Microbial Community Members in Biogeochemical Transformations in Oil Reservoirs.</title>
        <authorList>
            <person name="Hu P."/>
            <person name="Tom L."/>
            <person name="Singh A."/>
            <person name="Thomas B.C."/>
            <person name="Baker B.J."/>
            <person name="Piceno Y.M."/>
            <person name="Andersen G.L."/>
            <person name="Banfield J.F."/>
        </authorList>
    </citation>
    <scope>NUCLEOTIDE SEQUENCE [LARGE SCALE GENOMIC DNA]</scope>
    <source>
        <strain evidence="2">57_489</strain>
    </source>
</reference>
<evidence type="ECO:0000313" key="5">
    <source>
        <dbReference type="Proteomes" id="UP000057043"/>
    </source>
</evidence>
<evidence type="ECO:0000313" key="4">
    <source>
        <dbReference type="Proteomes" id="UP000053961"/>
    </source>
</evidence>
<dbReference type="Proteomes" id="UP000053961">
    <property type="component" value="Unassembled WGS sequence"/>
</dbReference>
<organism evidence="3 4">
    <name type="scientific">Methanothrix harundinacea</name>
    <dbReference type="NCBI Taxonomy" id="301375"/>
    <lineage>
        <taxon>Archaea</taxon>
        <taxon>Methanobacteriati</taxon>
        <taxon>Methanobacteriota</taxon>
        <taxon>Stenosarchaea group</taxon>
        <taxon>Methanomicrobia</taxon>
        <taxon>Methanotrichales</taxon>
        <taxon>Methanotrichaceae</taxon>
        <taxon>Methanothrix</taxon>
    </lineage>
</organism>
<dbReference type="NCBIfam" id="NF033684">
    <property type="entry name" value="suffix_2_RND"/>
    <property type="match status" value="1"/>
</dbReference>
<dbReference type="Proteomes" id="UP000057043">
    <property type="component" value="Unassembled WGS sequence"/>
</dbReference>
<feature type="transmembrane region" description="Helical" evidence="1">
    <location>
        <begin position="79"/>
        <end position="99"/>
    </location>
</feature>
<dbReference type="EMBL" id="LGHB01000038">
    <property type="protein sequence ID" value="KUK95077.1"/>
    <property type="molecule type" value="Genomic_DNA"/>
</dbReference>
<name>A0A117MBL2_9EURY</name>
<sequence>MSPPIGGSLMASEVVTTRASGGAALEAGRAQLTEKDEPKAGPASWKRRLGFGLVGLSCLLYGSLLLVPMTPLSTKGKVALSSLLVISGEASFWIGGIILGREAIRRWRGALDPRRWLRGQG</sequence>